<dbReference type="EMBL" id="LFZO01000104">
    <property type="protein sequence ID" value="KXT13795.1"/>
    <property type="molecule type" value="Genomic_DNA"/>
</dbReference>
<dbReference type="PANTHER" id="PTHR34846">
    <property type="entry name" value="4-CARBOXYMUCONOLACTONE DECARBOXYLASE FAMILY PROTEIN (AFU_ORTHOLOGUE AFUA_6G11590)"/>
    <property type="match status" value="1"/>
</dbReference>
<dbReference type="InterPro" id="IPR029032">
    <property type="entry name" value="AhpD-like"/>
</dbReference>
<dbReference type="SUPFAM" id="SSF69118">
    <property type="entry name" value="AhpD-like"/>
    <property type="match status" value="1"/>
</dbReference>
<evidence type="ECO:0000313" key="2">
    <source>
        <dbReference type="EMBL" id="KXT13795.1"/>
    </source>
</evidence>
<protein>
    <recommendedName>
        <fullName evidence="1">Carboxymuconolactone decarboxylase-like domain-containing protein</fullName>
    </recommendedName>
</protein>
<evidence type="ECO:0000313" key="3">
    <source>
        <dbReference type="Proteomes" id="UP000073492"/>
    </source>
</evidence>
<sequence>MNRIGLMHPSTLTGKHNAETSALYQALSDHVDRHLNAANNTFRLPSTGAMVGQFAILLHSPKIGRSFLELSDALRELPGLTPRTREIIALVVATNERSAYQTYSHGRLAMQRGLTQNELDSLCAGLYSHSFTEADKAAYAVARELCVSSGPLSDRVWNEAVTVLSREGAVAVVHYTAFHRYVATLLRGFDSQVPAAGERVESENIKTE</sequence>
<evidence type="ECO:0000259" key="1">
    <source>
        <dbReference type="Pfam" id="PF02627"/>
    </source>
</evidence>
<name>A0A139IGQ5_9PEZI</name>
<dbReference type="InterPro" id="IPR003779">
    <property type="entry name" value="CMD-like"/>
</dbReference>
<comment type="caution">
    <text evidence="2">The sequence shown here is derived from an EMBL/GenBank/DDBJ whole genome shotgun (WGS) entry which is preliminary data.</text>
</comment>
<accession>A0A139IGQ5</accession>
<dbReference type="Pfam" id="PF02627">
    <property type="entry name" value="CMD"/>
    <property type="match status" value="1"/>
</dbReference>
<dbReference type="AlphaFoldDB" id="A0A139IGQ5"/>
<dbReference type="STRING" id="113226.A0A139IGQ5"/>
<dbReference type="Gene3D" id="1.20.1290.10">
    <property type="entry name" value="AhpD-like"/>
    <property type="match status" value="1"/>
</dbReference>
<dbReference type="GO" id="GO:0051920">
    <property type="term" value="F:peroxiredoxin activity"/>
    <property type="evidence" value="ECO:0007669"/>
    <property type="project" value="InterPro"/>
</dbReference>
<keyword evidence="3" id="KW-1185">Reference proteome</keyword>
<organism evidence="2 3">
    <name type="scientific">Pseudocercospora musae</name>
    <dbReference type="NCBI Taxonomy" id="113226"/>
    <lineage>
        <taxon>Eukaryota</taxon>
        <taxon>Fungi</taxon>
        <taxon>Dikarya</taxon>
        <taxon>Ascomycota</taxon>
        <taxon>Pezizomycotina</taxon>
        <taxon>Dothideomycetes</taxon>
        <taxon>Dothideomycetidae</taxon>
        <taxon>Mycosphaerellales</taxon>
        <taxon>Mycosphaerellaceae</taxon>
        <taxon>Pseudocercospora</taxon>
    </lineage>
</organism>
<dbReference type="PANTHER" id="PTHR34846:SF11">
    <property type="entry name" value="4-CARBOXYMUCONOLACTONE DECARBOXYLASE FAMILY PROTEIN (AFU_ORTHOLOGUE AFUA_6G11590)"/>
    <property type="match status" value="1"/>
</dbReference>
<feature type="domain" description="Carboxymuconolactone decarboxylase-like" evidence="1">
    <location>
        <begin position="61"/>
        <end position="144"/>
    </location>
</feature>
<reference evidence="2 3" key="1">
    <citation type="submission" date="2015-07" db="EMBL/GenBank/DDBJ databases">
        <title>Comparative genomics of the Sigatoka disease complex on banana suggests a link between parallel evolutionary changes in Pseudocercospora fijiensis and Pseudocercospora eumusae and increased virulence on the banana host.</title>
        <authorList>
            <person name="Chang T.-C."/>
            <person name="Salvucci A."/>
            <person name="Crous P.W."/>
            <person name="Stergiopoulos I."/>
        </authorList>
    </citation>
    <scope>NUCLEOTIDE SEQUENCE [LARGE SCALE GENOMIC DNA]</scope>
    <source>
        <strain evidence="2 3">CBS 116634</strain>
    </source>
</reference>
<dbReference type="Proteomes" id="UP000073492">
    <property type="component" value="Unassembled WGS sequence"/>
</dbReference>
<gene>
    <name evidence="2" type="ORF">AC579_2345</name>
</gene>
<proteinExistence type="predicted"/>
<dbReference type="OrthoDB" id="2962993at2759"/>